<keyword evidence="4" id="KW-1185">Reference proteome</keyword>
<dbReference type="Pfam" id="PF13439">
    <property type="entry name" value="Glyco_transf_4"/>
    <property type="match status" value="1"/>
</dbReference>
<proteinExistence type="predicted"/>
<dbReference type="InterPro" id="IPR028098">
    <property type="entry name" value="Glyco_trans_4-like_N"/>
</dbReference>
<evidence type="ECO:0000259" key="1">
    <source>
        <dbReference type="Pfam" id="PF00534"/>
    </source>
</evidence>
<sequence length="395" mass="44116">MHVAILCHSTLGGSGVVASELALSLAQRDITVHVLSDQKPFRLEIPEELQDRLLFHPIETVNHPVLPGNLFSLSTITQLLQLTYQYPIDLVNVHYAIPFAPSAVFAREIAEGRFKVVTTLHGTDVTLLGQHPALKATLRYSLEQSDALTAVSDSLAQEARRIFDLSRYRPIHVIPNWVNGERFTFQDDPQNDFPLLMHASNFREVKRTRDVIWILHEVLKHRTVNLRMVGDGPDREACQQLAFELGIHPHIEWFAPTVHIERHLQQADVLLLPSENESFGLIALEAMACGVPVVASHTGGLPEVVVHGSSGLLRPVGDVEGMAASVLNILSDHNTHLGMRRAACKRSQRFQEDLIVPEYLRVFQGLVSRTLNQQSGIPALWQDIPAYPQPHLEDA</sequence>
<evidence type="ECO:0000259" key="2">
    <source>
        <dbReference type="Pfam" id="PF13439"/>
    </source>
</evidence>
<protein>
    <submittedName>
        <fullName evidence="3">N-acetyl-alpha-D-glucosaminyl L-malate synthase BshA</fullName>
    </submittedName>
</protein>
<evidence type="ECO:0000313" key="4">
    <source>
        <dbReference type="Proteomes" id="UP000632222"/>
    </source>
</evidence>
<accession>A0ABQ2D3L1</accession>
<dbReference type="PANTHER" id="PTHR12526">
    <property type="entry name" value="GLYCOSYLTRANSFERASE"/>
    <property type="match status" value="1"/>
</dbReference>
<evidence type="ECO:0000313" key="3">
    <source>
        <dbReference type="EMBL" id="GGJ44717.1"/>
    </source>
</evidence>
<dbReference type="NCBIfam" id="TIGR03999">
    <property type="entry name" value="thiol_BshA"/>
    <property type="match status" value="1"/>
</dbReference>
<gene>
    <name evidence="3" type="ORF">GCM10008938_33650</name>
</gene>
<feature type="domain" description="Glycosyl transferase family 1" evidence="1">
    <location>
        <begin position="189"/>
        <end position="343"/>
    </location>
</feature>
<dbReference type="SUPFAM" id="SSF53756">
    <property type="entry name" value="UDP-Glycosyltransferase/glycogen phosphorylase"/>
    <property type="match status" value="1"/>
</dbReference>
<dbReference type="Proteomes" id="UP000632222">
    <property type="component" value="Unassembled WGS sequence"/>
</dbReference>
<feature type="domain" description="Glycosyltransferase subfamily 4-like N-terminal" evidence="2">
    <location>
        <begin position="12"/>
        <end position="181"/>
    </location>
</feature>
<comment type="caution">
    <text evidence="3">The sequence shown here is derived from an EMBL/GenBank/DDBJ whole genome shotgun (WGS) entry which is preliminary data.</text>
</comment>
<dbReference type="PANTHER" id="PTHR12526:SF599">
    <property type="entry name" value="N-ACETYL-ALPHA-D-GLUCOSAMINYL L-MALATE SYNTHASE"/>
    <property type="match status" value="1"/>
</dbReference>
<dbReference type="Gene3D" id="3.40.50.2000">
    <property type="entry name" value="Glycogen Phosphorylase B"/>
    <property type="match status" value="2"/>
</dbReference>
<dbReference type="InterPro" id="IPR001296">
    <property type="entry name" value="Glyco_trans_1"/>
</dbReference>
<dbReference type="InterPro" id="IPR023881">
    <property type="entry name" value="Thiol_BshA"/>
</dbReference>
<organism evidence="3 4">
    <name type="scientific">Deinococcus roseus</name>
    <dbReference type="NCBI Taxonomy" id="392414"/>
    <lineage>
        <taxon>Bacteria</taxon>
        <taxon>Thermotogati</taxon>
        <taxon>Deinococcota</taxon>
        <taxon>Deinococci</taxon>
        <taxon>Deinococcales</taxon>
        <taxon>Deinococcaceae</taxon>
        <taxon>Deinococcus</taxon>
    </lineage>
</organism>
<dbReference type="EMBL" id="BMOD01000014">
    <property type="protein sequence ID" value="GGJ44717.1"/>
    <property type="molecule type" value="Genomic_DNA"/>
</dbReference>
<dbReference type="Pfam" id="PF00534">
    <property type="entry name" value="Glycos_transf_1"/>
    <property type="match status" value="1"/>
</dbReference>
<name>A0ABQ2D3L1_9DEIO</name>
<dbReference type="RefSeq" id="WP_189004475.1">
    <property type="nucleotide sequence ID" value="NZ_BMOD01000014.1"/>
</dbReference>
<reference evidence="4" key="1">
    <citation type="journal article" date="2019" name="Int. J. Syst. Evol. Microbiol.">
        <title>The Global Catalogue of Microorganisms (GCM) 10K type strain sequencing project: providing services to taxonomists for standard genome sequencing and annotation.</title>
        <authorList>
            <consortium name="The Broad Institute Genomics Platform"/>
            <consortium name="The Broad Institute Genome Sequencing Center for Infectious Disease"/>
            <person name="Wu L."/>
            <person name="Ma J."/>
        </authorList>
    </citation>
    <scope>NUCLEOTIDE SEQUENCE [LARGE SCALE GENOMIC DNA]</scope>
    <source>
        <strain evidence="4">JCM 14370</strain>
    </source>
</reference>